<dbReference type="PANTHER" id="PTHR48022">
    <property type="entry name" value="PLASTIDIC GLUCOSE TRANSPORTER 4"/>
    <property type="match status" value="1"/>
</dbReference>
<dbReference type="InterPro" id="IPR050360">
    <property type="entry name" value="MFS_Sugar_Transporters"/>
</dbReference>
<feature type="transmembrane region" description="Helical" evidence="5">
    <location>
        <begin position="275"/>
        <end position="297"/>
    </location>
</feature>
<dbReference type="Pfam" id="PF00083">
    <property type="entry name" value="Sugar_tr"/>
    <property type="match status" value="1"/>
</dbReference>
<keyword evidence="4 5" id="KW-0472">Membrane</keyword>
<feature type="transmembrane region" description="Helical" evidence="5">
    <location>
        <begin position="64"/>
        <end position="88"/>
    </location>
</feature>
<evidence type="ECO:0000256" key="2">
    <source>
        <dbReference type="ARBA" id="ARBA00022692"/>
    </source>
</evidence>
<dbReference type="GO" id="GO:0005351">
    <property type="term" value="F:carbohydrate:proton symporter activity"/>
    <property type="evidence" value="ECO:0007669"/>
    <property type="project" value="TreeGrafter"/>
</dbReference>
<dbReference type="InterPro" id="IPR036259">
    <property type="entry name" value="MFS_trans_sf"/>
</dbReference>
<evidence type="ECO:0000313" key="6">
    <source>
        <dbReference type="EMBL" id="KAF6810878.1"/>
    </source>
</evidence>
<dbReference type="Gene3D" id="1.20.1250.20">
    <property type="entry name" value="MFS general substrate transporter like domains"/>
    <property type="match status" value="1"/>
</dbReference>
<keyword evidence="3 5" id="KW-1133">Transmembrane helix</keyword>
<dbReference type="InterPro" id="IPR005828">
    <property type="entry name" value="MFS_sugar_transport-like"/>
</dbReference>
<keyword evidence="2 5" id="KW-0812">Transmembrane</keyword>
<evidence type="ECO:0000313" key="7">
    <source>
        <dbReference type="Proteomes" id="UP000652219"/>
    </source>
</evidence>
<evidence type="ECO:0000256" key="1">
    <source>
        <dbReference type="ARBA" id="ARBA00004141"/>
    </source>
</evidence>
<organism evidence="6 7">
    <name type="scientific">Colletotrichum sojae</name>
    <dbReference type="NCBI Taxonomy" id="2175907"/>
    <lineage>
        <taxon>Eukaryota</taxon>
        <taxon>Fungi</taxon>
        <taxon>Dikarya</taxon>
        <taxon>Ascomycota</taxon>
        <taxon>Pezizomycotina</taxon>
        <taxon>Sordariomycetes</taxon>
        <taxon>Hypocreomycetidae</taxon>
        <taxon>Glomerellales</taxon>
        <taxon>Glomerellaceae</taxon>
        <taxon>Colletotrichum</taxon>
        <taxon>Colletotrichum orchidearum species complex</taxon>
    </lineage>
</organism>
<dbReference type="PANTHER" id="PTHR48022:SF77">
    <property type="entry name" value="MAJOR FACILITATOR SUPERFAMILY (MFS) PROFILE DOMAIN-CONTAINING PROTEIN"/>
    <property type="match status" value="1"/>
</dbReference>
<evidence type="ECO:0000256" key="4">
    <source>
        <dbReference type="ARBA" id="ARBA00023136"/>
    </source>
</evidence>
<feature type="transmembrane region" description="Helical" evidence="5">
    <location>
        <begin position="309"/>
        <end position="332"/>
    </location>
</feature>
<dbReference type="SUPFAM" id="SSF103473">
    <property type="entry name" value="MFS general substrate transporter"/>
    <property type="match status" value="1"/>
</dbReference>
<evidence type="ECO:0008006" key="8">
    <source>
        <dbReference type="Google" id="ProtNLM"/>
    </source>
</evidence>
<dbReference type="AlphaFoldDB" id="A0A8H6JDU4"/>
<proteinExistence type="predicted"/>
<reference evidence="6 7" key="1">
    <citation type="journal article" date="2020" name="Phytopathology">
        <title>Genome Sequence Resources of Colletotrichum truncatum, C. plurivorum, C. musicola, and C. sojae: Four Species Pathogenic to Soybean (Glycine max).</title>
        <authorList>
            <person name="Rogerio F."/>
            <person name="Boufleur T.R."/>
            <person name="Ciampi-Guillardi M."/>
            <person name="Sukno S.A."/>
            <person name="Thon M.R."/>
            <person name="Massola Junior N.S."/>
            <person name="Baroncelli R."/>
        </authorList>
    </citation>
    <scope>NUCLEOTIDE SEQUENCE [LARGE SCALE GENOMIC DNA]</scope>
    <source>
        <strain evidence="6 7">LFN0009</strain>
    </source>
</reference>
<evidence type="ECO:0000256" key="5">
    <source>
        <dbReference type="SAM" id="Phobius"/>
    </source>
</evidence>
<feature type="transmembrane region" description="Helical" evidence="5">
    <location>
        <begin position="179"/>
        <end position="204"/>
    </location>
</feature>
<gene>
    <name evidence="6" type="ORF">CSOJ01_06093</name>
</gene>
<sequence>MFGHLSLRQTFNRSLLSTIMLIAVSQFNFGFDQQGFNTTQAMDAFERQFRWYDSKKKVYYLESWWLSLFAGLPYIGFGIGIIIGSSIGGLVVNAVARGTGSLNSSAAYLIPYGLFSPRWLAMKGRHDEALAALTRLREGKFTPEQIADEMTRIRAGVEREVGRGSFLDMFRGKQVTKRTMSVIGVNFFLQATGSIFASVYGAIFVKQLGFINPFIVTMITSSINVIMCLCSMVLLDKMGRKNVIFFGGSIQTAGLFAMGGLGLAPDPSVPVKSAIVAMMIVMTTGFTLGWALTSHVLSAEIPSIRLRDVTYRTASVVNIVMQFTIAFSMPYLLNAPYANLGSRVGLIFGGIAFLSLVFVYLCVPECKGRTLEEIDLLFDMKVPMRHFQKTDLSRAGVHADNRKTDEESVSKMAVPVQIQERN</sequence>
<comment type="subcellular location">
    <subcellularLocation>
        <location evidence="1">Membrane</location>
        <topology evidence="1">Multi-pass membrane protein</topology>
    </subcellularLocation>
</comment>
<name>A0A8H6JDU4_9PEZI</name>
<keyword evidence="7" id="KW-1185">Reference proteome</keyword>
<feature type="transmembrane region" description="Helical" evidence="5">
    <location>
        <begin position="210"/>
        <end position="235"/>
    </location>
</feature>
<accession>A0A8H6JDU4</accession>
<protein>
    <recommendedName>
        <fullName evidence="8">Major facilitator superfamily (MFS) profile domain-containing protein</fullName>
    </recommendedName>
</protein>
<dbReference type="GO" id="GO:0016020">
    <property type="term" value="C:membrane"/>
    <property type="evidence" value="ECO:0007669"/>
    <property type="project" value="UniProtKB-SubCell"/>
</dbReference>
<dbReference type="Proteomes" id="UP000652219">
    <property type="component" value="Unassembled WGS sequence"/>
</dbReference>
<evidence type="ECO:0000256" key="3">
    <source>
        <dbReference type="ARBA" id="ARBA00022989"/>
    </source>
</evidence>
<feature type="transmembrane region" description="Helical" evidence="5">
    <location>
        <begin position="344"/>
        <end position="363"/>
    </location>
</feature>
<feature type="transmembrane region" description="Helical" evidence="5">
    <location>
        <begin position="242"/>
        <end position="263"/>
    </location>
</feature>
<dbReference type="EMBL" id="WIGN01000081">
    <property type="protein sequence ID" value="KAF6810878.1"/>
    <property type="molecule type" value="Genomic_DNA"/>
</dbReference>
<comment type="caution">
    <text evidence="6">The sequence shown here is derived from an EMBL/GenBank/DDBJ whole genome shotgun (WGS) entry which is preliminary data.</text>
</comment>